<gene>
    <name evidence="5" type="ORF">CXU09_01500</name>
</gene>
<dbReference type="PANTHER" id="PTHR34216:SF7">
    <property type="entry name" value="POLY-BETA-1,6-N-ACETYL-D-GLUCOSAMINE N-DEACETYLASE"/>
    <property type="match status" value="1"/>
</dbReference>
<dbReference type="GO" id="GO:0005975">
    <property type="term" value="P:carbohydrate metabolic process"/>
    <property type="evidence" value="ECO:0007669"/>
    <property type="project" value="InterPro"/>
</dbReference>
<evidence type="ECO:0000256" key="1">
    <source>
        <dbReference type="ARBA" id="ARBA00022729"/>
    </source>
</evidence>
<dbReference type="InterPro" id="IPR002509">
    <property type="entry name" value="NODB_dom"/>
</dbReference>
<dbReference type="RefSeq" id="WP_102732140.1">
    <property type="nucleotide sequence ID" value="NZ_CP010553.1"/>
</dbReference>
<sequence length="488" mass="53259">MRSVPGLLSVFLIAAGVACAELPPDLPPASPLPFAPGPVIGGTIKGNPAAGIVPVKDLIEANRKDEYIPMAEPIPGETGSSAPLAESIPNAEPIPGETNLHAPVQPAEASLAIPSTAFSPVPVPQHETRVAILGYHDFSRTLPATEMRMNTDVFRSQMQALKASGVPVISMKEFLEWKLGDRQLPAKCVMITIDDGWKSVYTDAYPILKETGFPFTIFPYTKFITGRGSAMSPAQIQEMLNNGATLGSHSVSHLYPRSWRAAQRKGTQAVLDLATAEIGNSRKILQEKFPGSSVEAYCYPGGFILPEMISKAEEAGFQAAFTVIPKKVTKDTDRWRIHRYMVFGKDPKTFTRALNFNVPSTPETPATTPGNSSGKKLNSYPAPAQPVYPAANTVVKNQTPDISISLAGEPSLEPKQMEMRVSGFGLVNARYDAKEKILKWTPSRPLRLSPVTVQVRWKNPAVNMWQTATWQFGIEEQEMHFTPRNIVK</sequence>
<evidence type="ECO:0000256" key="2">
    <source>
        <dbReference type="SAM" id="MobiDB-lite"/>
    </source>
</evidence>
<dbReference type="PANTHER" id="PTHR34216">
    <property type="match status" value="1"/>
</dbReference>
<evidence type="ECO:0000256" key="3">
    <source>
        <dbReference type="SAM" id="SignalP"/>
    </source>
</evidence>
<name>A0AAP8TA72_9BACT</name>
<dbReference type="PROSITE" id="PS51257">
    <property type="entry name" value="PROKAR_LIPOPROTEIN"/>
    <property type="match status" value="1"/>
</dbReference>
<reference evidence="5 6" key="1">
    <citation type="journal article" date="2017" name="BMC Genomics">
        <title>Genome sequencing of 39 Akkermansia muciniphila isolates reveals its population structure, genomic and functional diverisity, and global distribution in mammalian gut microbiotas.</title>
        <authorList>
            <person name="Guo X."/>
            <person name="Li S."/>
            <person name="Zhang J."/>
            <person name="Wu F."/>
            <person name="Li X."/>
            <person name="Wu D."/>
            <person name="Zhang M."/>
            <person name="Ou Z."/>
            <person name="Jie Z."/>
            <person name="Yan Q."/>
            <person name="Li P."/>
            <person name="Yi J."/>
            <person name="Peng Y."/>
        </authorList>
    </citation>
    <scope>NUCLEOTIDE SEQUENCE [LARGE SCALE GENOMIC DNA]</scope>
    <source>
        <strain evidence="5 6">GP43</strain>
    </source>
</reference>
<dbReference type="GO" id="GO:0016810">
    <property type="term" value="F:hydrolase activity, acting on carbon-nitrogen (but not peptide) bonds"/>
    <property type="evidence" value="ECO:0007669"/>
    <property type="project" value="InterPro"/>
</dbReference>
<feature type="chain" id="PRO_5042918183" description="NodB homology domain-containing protein" evidence="3">
    <location>
        <begin position="21"/>
        <end position="488"/>
    </location>
</feature>
<dbReference type="Pfam" id="PF01522">
    <property type="entry name" value="Polysacc_deac_1"/>
    <property type="match status" value="1"/>
</dbReference>
<feature type="signal peptide" evidence="3">
    <location>
        <begin position="1"/>
        <end position="20"/>
    </location>
</feature>
<feature type="domain" description="NodB homology" evidence="4">
    <location>
        <begin position="187"/>
        <end position="405"/>
    </location>
</feature>
<evidence type="ECO:0000313" key="6">
    <source>
        <dbReference type="Proteomes" id="UP000235914"/>
    </source>
</evidence>
<dbReference type="Gene3D" id="3.20.20.370">
    <property type="entry name" value="Glycoside hydrolase/deacetylase"/>
    <property type="match status" value="1"/>
</dbReference>
<proteinExistence type="predicted"/>
<organism evidence="5 6">
    <name type="scientific">Akkermansia muciniphila</name>
    <dbReference type="NCBI Taxonomy" id="239935"/>
    <lineage>
        <taxon>Bacteria</taxon>
        <taxon>Pseudomonadati</taxon>
        <taxon>Verrucomicrobiota</taxon>
        <taxon>Verrucomicrobiia</taxon>
        <taxon>Verrucomicrobiales</taxon>
        <taxon>Akkermansiaceae</taxon>
        <taxon>Akkermansia</taxon>
    </lineage>
</organism>
<evidence type="ECO:0000259" key="4">
    <source>
        <dbReference type="PROSITE" id="PS51677"/>
    </source>
</evidence>
<dbReference type="SUPFAM" id="SSF88713">
    <property type="entry name" value="Glycoside hydrolase/deacetylase"/>
    <property type="match status" value="1"/>
</dbReference>
<dbReference type="PROSITE" id="PS51677">
    <property type="entry name" value="NODB"/>
    <property type="match status" value="1"/>
</dbReference>
<dbReference type="InterPro" id="IPR011330">
    <property type="entry name" value="Glyco_hydro/deAcase_b/a-brl"/>
</dbReference>
<evidence type="ECO:0000313" key="5">
    <source>
        <dbReference type="EMBL" id="PNC57767.1"/>
    </source>
</evidence>
<feature type="region of interest" description="Disordered" evidence="2">
    <location>
        <begin position="357"/>
        <end position="378"/>
    </location>
</feature>
<dbReference type="InterPro" id="IPR051398">
    <property type="entry name" value="Polysacch_Deacetylase"/>
</dbReference>
<dbReference type="AlphaFoldDB" id="A0AAP8TA72"/>
<accession>A0AAP8TA72</accession>
<keyword evidence="1 3" id="KW-0732">Signal</keyword>
<protein>
    <recommendedName>
        <fullName evidence="4">NodB homology domain-containing protein</fullName>
    </recommendedName>
</protein>
<dbReference type="EMBL" id="PJKN01000001">
    <property type="protein sequence ID" value="PNC57767.1"/>
    <property type="molecule type" value="Genomic_DNA"/>
</dbReference>
<comment type="caution">
    <text evidence="5">The sequence shown here is derived from an EMBL/GenBank/DDBJ whole genome shotgun (WGS) entry which is preliminary data.</text>
</comment>
<dbReference type="CDD" id="cd10973">
    <property type="entry name" value="CE4_DAC_u4_5s"/>
    <property type="match status" value="1"/>
</dbReference>
<dbReference type="Proteomes" id="UP000235914">
    <property type="component" value="Unassembled WGS sequence"/>
</dbReference>
<feature type="compositionally biased region" description="Polar residues" evidence="2">
    <location>
        <begin position="357"/>
        <end position="376"/>
    </location>
</feature>